<organism evidence="11 12">
    <name type="scientific">Rhodanobacter panaciterrae</name>
    <dbReference type="NCBI Taxonomy" id="490572"/>
    <lineage>
        <taxon>Bacteria</taxon>
        <taxon>Pseudomonadati</taxon>
        <taxon>Pseudomonadota</taxon>
        <taxon>Gammaproteobacteria</taxon>
        <taxon>Lysobacterales</taxon>
        <taxon>Rhodanobacteraceae</taxon>
        <taxon>Rhodanobacter</taxon>
    </lineage>
</organism>
<comment type="caution">
    <text evidence="11">The sequence shown here is derived from an EMBL/GenBank/DDBJ whole genome shotgun (WGS) entry which is preliminary data.</text>
</comment>
<dbReference type="NCBIfam" id="TIGR01411">
    <property type="entry name" value="tatAE"/>
    <property type="match status" value="1"/>
</dbReference>
<name>A0ABQ2ZYC6_9GAMM</name>
<dbReference type="PANTHER" id="PTHR42982:SF1">
    <property type="entry name" value="SEC-INDEPENDENT PROTEIN TRANSLOCASE PROTEIN TATA"/>
    <property type="match status" value="1"/>
</dbReference>
<accession>A0ABQ2ZYC6</accession>
<protein>
    <recommendedName>
        <fullName evidence="9">Sec-independent protein translocase protein TatA</fullName>
    </recommendedName>
</protein>
<dbReference type="HAMAP" id="MF_00236">
    <property type="entry name" value="TatA_E"/>
    <property type="match status" value="1"/>
</dbReference>
<reference evidence="12" key="1">
    <citation type="journal article" date="2019" name="Int. J. Syst. Evol. Microbiol.">
        <title>The Global Catalogue of Microorganisms (GCM) 10K type strain sequencing project: providing services to taxonomists for standard genome sequencing and annotation.</title>
        <authorList>
            <consortium name="The Broad Institute Genomics Platform"/>
            <consortium name="The Broad Institute Genome Sequencing Center for Infectious Disease"/>
            <person name="Wu L."/>
            <person name="Ma J."/>
        </authorList>
    </citation>
    <scope>NUCLEOTIDE SEQUENCE [LARGE SCALE GENOMIC DNA]</scope>
    <source>
        <strain evidence="12">KCTC 22232</strain>
    </source>
</reference>
<evidence type="ECO:0000256" key="1">
    <source>
        <dbReference type="ARBA" id="ARBA00004162"/>
    </source>
</evidence>
<sequence>MGAKTTWLESASRLTMGFDSIWHWLILLVIVLVVFGTKKIRNLGPDLGAAIRDFKKGLSGEDEAKQKEAEAARKAAEQLRADPPVADSSTQSQRDSSETK</sequence>
<keyword evidence="12" id="KW-1185">Reference proteome</keyword>
<evidence type="ECO:0000256" key="2">
    <source>
        <dbReference type="ARBA" id="ARBA00022448"/>
    </source>
</evidence>
<keyword evidence="8 9" id="KW-0472">Membrane</keyword>
<evidence type="ECO:0000256" key="10">
    <source>
        <dbReference type="SAM" id="MobiDB-lite"/>
    </source>
</evidence>
<feature type="region of interest" description="Disordered" evidence="10">
    <location>
        <begin position="59"/>
        <end position="100"/>
    </location>
</feature>
<evidence type="ECO:0000256" key="7">
    <source>
        <dbReference type="ARBA" id="ARBA00023010"/>
    </source>
</evidence>
<keyword evidence="6 9" id="KW-1133">Transmembrane helix</keyword>
<keyword evidence="3 9" id="KW-1003">Cell membrane</keyword>
<evidence type="ECO:0000256" key="4">
    <source>
        <dbReference type="ARBA" id="ARBA00022692"/>
    </source>
</evidence>
<dbReference type="InterPro" id="IPR006312">
    <property type="entry name" value="TatA/E"/>
</dbReference>
<dbReference type="Pfam" id="PF02416">
    <property type="entry name" value="TatA_B_E"/>
    <property type="match status" value="1"/>
</dbReference>
<keyword evidence="5 9" id="KW-0653">Protein transport</keyword>
<feature type="compositionally biased region" description="Basic and acidic residues" evidence="10">
    <location>
        <begin position="59"/>
        <end position="80"/>
    </location>
</feature>
<evidence type="ECO:0000256" key="9">
    <source>
        <dbReference type="HAMAP-Rule" id="MF_00236"/>
    </source>
</evidence>
<evidence type="ECO:0000256" key="6">
    <source>
        <dbReference type="ARBA" id="ARBA00022989"/>
    </source>
</evidence>
<dbReference type="Proteomes" id="UP000621898">
    <property type="component" value="Unassembled WGS sequence"/>
</dbReference>
<comment type="function">
    <text evidence="9">Part of the twin-arginine translocation (Tat) system that transports large folded proteins containing a characteristic twin-arginine motif in their signal peptide across membranes. TatA could form the protein-conducting channel of the Tat system.</text>
</comment>
<dbReference type="EMBL" id="BMXT01000002">
    <property type="protein sequence ID" value="GGY28789.1"/>
    <property type="molecule type" value="Genomic_DNA"/>
</dbReference>
<comment type="similarity">
    <text evidence="9">Belongs to the TatA/E family.</text>
</comment>
<evidence type="ECO:0000256" key="5">
    <source>
        <dbReference type="ARBA" id="ARBA00022927"/>
    </source>
</evidence>
<gene>
    <name evidence="9" type="primary">tatA</name>
    <name evidence="11" type="ORF">GCM10008098_22520</name>
</gene>
<keyword evidence="2 9" id="KW-0813">Transport</keyword>
<dbReference type="Gene3D" id="1.20.5.3310">
    <property type="match status" value="1"/>
</dbReference>
<dbReference type="PANTHER" id="PTHR42982">
    <property type="entry name" value="SEC-INDEPENDENT PROTEIN TRANSLOCASE PROTEIN TATA"/>
    <property type="match status" value="1"/>
</dbReference>
<dbReference type="NCBIfam" id="NF002813">
    <property type="entry name" value="PRK02958.1"/>
    <property type="match status" value="1"/>
</dbReference>
<feature type="transmembrane region" description="Helical" evidence="9">
    <location>
        <begin position="20"/>
        <end position="37"/>
    </location>
</feature>
<comment type="subunit">
    <text evidence="9">The Tat system comprises two distinct complexes: a TatABC complex, containing multiple copies of TatA, TatB and TatC subunits, and a separate TatA complex, containing only TatA subunits. Substrates initially bind to the TatABC complex, which probably triggers association of the separate TatA complex to form the active translocon.</text>
</comment>
<comment type="subcellular location">
    <subcellularLocation>
        <location evidence="1 9">Cell membrane</location>
        <topology evidence="1 9">Single-pass membrane protein</topology>
    </subcellularLocation>
</comment>
<keyword evidence="4 9" id="KW-0812">Transmembrane</keyword>
<evidence type="ECO:0000256" key="8">
    <source>
        <dbReference type="ARBA" id="ARBA00023136"/>
    </source>
</evidence>
<evidence type="ECO:0000256" key="3">
    <source>
        <dbReference type="ARBA" id="ARBA00022475"/>
    </source>
</evidence>
<dbReference type="InterPro" id="IPR003369">
    <property type="entry name" value="TatA/B/E"/>
</dbReference>
<proteinExistence type="inferred from homology"/>
<keyword evidence="7 9" id="KW-0811">Translocation</keyword>
<evidence type="ECO:0000313" key="11">
    <source>
        <dbReference type="EMBL" id="GGY28789.1"/>
    </source>
</evidence>
<evidence type="ECO:0000313" key="12">
    <source>
        <dbReference type="Proteomes" id="UP000621898"/>
    </source>
</evidence>